<dbReference type="InterPro" id="IPR012338">
    <property type="entry name" value="Beta-lactam/transpept-like"/>
</dbReference>
<dbReference type="PANTHER" id="PTHR30023:SF0">
    <property type="entry name" value="PENICILLIN-SENSITIVE CARBOXYPEPTIDASE A"/>
    <property type="match status" value="1"/>
</dbReference>
<sequence length="475" mass="46802">MKKPDLSAFGRRSPAVRVLIGALVLVVAAAVGLGVVVATASIIGPTHSDSADGDGANQASPTVSLPANGAPPPALPALNPNAPVPDPAALQTAAAAALSNPALGALTAKIVDPESGSVLFDQGSTTPMQPGSTVKLYTAAAAALLFEPGSRLTTTVSTGASPTEIVIVAGGDITLSSQPESALYPGAATLQALADAVKAAGITQVTKVTVDGSLFEGATTAQGWGSGDAPSTYAAPVYPFMVDGGRTSADFKAMRYAEPDLAAAQQLAALLGNPQAEVARGAVDPNASVLASVQSAPIEDLIERMILDSDNTLAEVIARLVAVQVGQPRTFEGAVAAVSQVMTEAGVDMSGYAAYDASGISQLNVTTSSSLASLLSLATSGDAPKLDVVSSALAVSGYNGTLATRYEAGDAAAGAAGAVRGKTGTLSAVNSLAGTIVTADGRLLVFAFISNGGADLEATRAALDDVAAAVASCGC</sequence>
<reference evidence="4 5" key="1">
    <citation type="journal article" date="2018" name="Int. J. Syst. Evol. Microbiol.">
        <title>Epidermidibacterium keratini gen. nov., sp. nov., a member of the family Sporichthyaceae, isolated from keratin epidermis.</title>
        <authorList>
            <person name="Lee D.G."/>
            <person name="Trujillo M.E."/>
            <person name="Kang S."/>
            <person name="Nam J.J."/>
            <person name="Kim Y.J."/>
        </authorList>
    </citation>
    <scope>NUCLEOTIDE SEQUENCE [LARGE SCALE GENOMIC DNA]</scope>
    <source>
        <strain evidence="4 5">EPI-7</strain>
    </source>
</reference>
<dbReference type="Pfam" id="PF02113">
    <property type="entry name" value="Peptidase_S13"/>
    <property type="match status" value="2"/>
</dbReference>
<name>A0A7L4YQ07_9ACTN</name>
<dbReference type="FunCoup" id="A0A7L4YQ07">
    <property type="interactions" value="4"/>
</dbReference>
<keyword evidence="2 4" id="KW-0378">Hydrolase</keyword>
<dbReference type="EMBL" id="CP047156">
    <property type="protein sequence ID" value="QHC00993.1"/>
    <property type="molecule type" value="Genomic_DNA"/>
</dbReference>
<gene>
    <name evidence="4" type="primary">dacB</name>
    <name evidence="4" type="ORF">EK0264_12315</name>
</gene>
<dbReference type="Gene3D" id="3.50.80.20">
    <property type="entry name" value="D-Ala-D-Ala carboxypeptidase C, peptidase S13"/>
    <property type="match status" value="1"/>
</dbReference>
<keyword evidence="4" id="KW-0121">Carboxypeptidase</keyword>
<dbReference type="SUPFAM" id="SSF56601">
    <property type="entry name" value="beta-lactamase/transpeptidase-like"/>
    <property type="match status" value="1"/>
</dbReference>
<keyword evidence="5" id="KW-1185">Reference proteome</keyword>
<dbReference type="KEGG" id="eke:EK0264_12315"/>
<dbReference type="Proteomes" id="UP000463857">
    <property type="component" value="Chromosome"/>
</dbReference>
<dbReference type="PANTHER" id="PTHR30023">
    <property type="entry name" value="D-ALANYL-D-ALANINE CARBOXYPEPTIDASE"/>
    <property type="match status" value="1"/>
</dbReference>
<proteinExistence type="inferred from homology"/>
<dbReference type="Gene3D" id="3.40.710.10">
    <property type="entry name" value="DD-peptidase/beta-lactamase superfamily"/>
    <property type="match status" value="1"/>
</dbReference>
<evidence type="ECO:0000313" key="5">
    <source>
        <dbReference type="Proteomes" id="UP000463857"/>
    </source>
</evidence>
<evidence type="ECO:0000256" key="2">
    <source>
        <dbReference type="ARBA" id="ARBA00022801"/>
    </source>
</evidence>
<comment type="similarity">
    <text evidence="1">Belongs to the peptidase S13 family.</text>
</comment>
<evidence type="ECO:0000256" key="3">
    <source>
        <dbReference type="SAM" id="MobiDB-lite"/>
    </source>
</evidence>
<dbReference type="PRINTS" id="PR00922">
    <property type="entry name" value="DADACBPTASE3"/>
</dbReference>
<dbReference type="NCBIfam" id="TIGR00666">
    <property type="entry name" value="PBP4"/>
    <property type="match status" value="1"/>
</dbReference>
<dbReference type="GO" id="GO:0009002">
    <property type="term" value="F:serine-type D-Ala-D-Ala carboxypeptidase activity"/>
    <property type="evidence" value="ECO:0007669"/>
    <property type="project" value="UniProtKB-EC"/>
</dbReference>
<dbReference type="RefSeq" id="WP_159546025.1">
    <property type="nucleotide sequence ID" value="NZ_CP047156.1"/>
</dbReference>
<organism evidence="4 5">
    <name type="scientific">Epidermidibacterium keratini</name>
    <dbReference type="NCBI Taxonomy" id="1891644"/>
    <lineage>
        <taxon>Bacteria</taxon>
        <taxon>Bacillati</taxon>
        <taxon>Actinomycetota</taxon>
        <taxon>Actinomycetes</taxon>
        <taxon>Sporichthyales</taxon>
        <taxon>Sporichthyaceae</taxon>
        <taxon>Epidermidibacterium</taxon>
    </lineage>
</organism>
<dbReference type="AlphaFoldDB" id="A0A7L4YQ07"/>
<dbReference type="GO" id="GO:0000270">
    <property type="term" value="P:peptidoglycan metabolic process"/>
    <property type="evidence" value="ECO:0007669"/>
    <property type="project" value="TreeGrafter"/>
</dbReference>
<evidence type="ECO:0000313" key="4">
    <source>
        <dbReference type="EMBL" id="QHC00993.1"/>
    </source>
</evidence>
<feature type="region of interest" description="Disordered" evidence="3">
    <location>
        <begin position="46"/>
        <end position="83"/>
    </location>
</feature>
<dbReference type="EC" id="3.4.16.4" evidence="4"/>
<dbReference type="InterPro" id="IPR000667">
    <property type="entry name" value="Peptidase_S13"/>
</dbReference>
<dbReference type="GO" id="GO:0006508">
    <property type="term" value="P:proteolysis"/>
    <property type="evidence" value="ECO:0007669"/>
    <property type="project" value="InterPro"/>
</dbReference>
<dbReference type="InParanoid" id="A0A7L4YQ07"/>
<evidence type="ECO:0000256" key="1">
    <source>
        <dbReference type="ARBA" id="ARBA00006096"/>
    </source>
</evidence>
<accession>A0A7L4YQ07</accession>
<protein>
    <submittedName>
        <fullName evidence="4">D-alanyl-D-alanine carboxypeptidase/D-alanyl-D-alanine-endopeptidase</fullName>
        <ecNumber evidence="4">3.4.16.4</ecNumber>
    </submittedName>
</protein>
<dbReference type="OrthoDB" id="56883at2"/>
<keyword evidence="4" id="KW-0645">Protease</keyword>